<reference evidence="6" key="2">
    <citation type="journal article" date="2007" name="Science">
        <title>Draft genome sequence of the sexually transmitted pathogen Trichomonas vaginalis.</title>
        <authorList>
            <person name="Carlton J.M."/>
            <person name="Hirt R.P."/>
            <person name="Silva J.C."/>
            <person name="Delcher A.L."/>
            <person name="Schatz M."/>
            <person name="Zhao Q."/>
            <person name="Wortman J.R."/>
            <person name="Bidwell S.L."/>
            <person name="Alsmark U.C.M."/>
            <person name="Besteiro S."/>
            <person name="Sicheritz-Ponten T."/>
            <person name="Noel C.J."/>
            <person name="Dacks J.B."/>
            <person name="Foster P.G."/>
            <person name="Simillion C."/>
            <person name="Van de Peer Y."/>
            <person name="Miranda-Saavedra D."/>
            <person name="Barton G.J."/>
            <person name="Westrop G.D."/>
            <person name="Mueller S."/>
            <person name="Dessi D."/>
            <person name="Fiori P.L."/>
            <person name="Ren Q."/>
            <person name="Paulsen I."/>
            <person name="Zhang H."/>
            <person name="Bastida-Corcuera F.D."/>
            <person name="Simoes-Barbosa A."/>
            <person name="Brown M.T."/>
            <person name="Hayes R.D."/>
            <person name="Mukherjee M."/>
            <person name="Okumura C.Y."/>
            <person name="Schneider R."/>
            <person name="Smith A.J."/>
            <person name="Vanacova S."/>
            <person name="Villalvazo M."/>
            <person name="Haas B.J."/>
            <person name="Pertea M."/>
            <person name="Feldblyum T.V."/>
            <person name="Utterback T.R."/>
            <person name="Shu C.L."/>
            <person name="Osoegawa K."/>
            <person name="de Jong P.J."/>
            <person name="Hrdy I."/>
            <person name="Horvathova L."/>
            <person name="Zubacova Z."/>
            <person name="Dolezal P."/>
            <person name="Malik S.B."/>
            <person name="Logsdon J.M. Jr."/>
            <person name="Henze K."/>
            <person name="Gupta A."/>
            <person name="Wang C.C."/>
            <person name="Dunne R.L."/>
            <person name="Upcroft J.A."/>
            <person name="Upcroft P."/>
            <person name="White O."/>
            <person name="Salzberg S.L."/>
            <person name="Tang P."/>
            <person name="Chiu C.-H."/>
            <person name="Lee Y.-S."/>
            <person name="Embley T.M."/>
            <person name="Coombs G.H."/>
            <person name="Mottram J.C."/>
            <person name="Tachezy J."/>
            <person name="Fraser-Liggett C.M."/>
            <person name="Johnson P.J."/>
        </authorList>
    </citation>
    <scope>NUCLEOTIDE SEQUENCE [LARGE SCALE GENOMIC DNA]</scope>
    <source>
        <strain evidence="6">G3</strain>
    </source>
</reference>
<dbReference type="GO" id="GO:0005737">
    <property type="term" value="C:cytoplasm"/>
    <property type="evidence" value="ECO:0007669"/>
    <property type="project" value="UniProtKB-SubCell"/>
</dbReference>
<dbReference type="OMA" id="HCADIFI"/>
<dbReference type="VEuPathDB" id="TrichDB:TVAGG3_0184730"/>
<protein>
    <recommendedName>
        <fullName evidence="5">Cilia- and flagella-associated protein 418</fullName>
    </recommendedName>
</protein>
<dbReference type="RefSeq" id="XP_001327236.1">
    <property type="nucleotide sequence ID" value="XM_001327201.1"/>
</dbReference>
<proteinExistence type="predicted"/>
<dbReference type="STRING" id="5722.A2DWY6"/>
<evidence type="ECO:0000256" key="1">
    <source>
        <dbReference type="ARBA" id="ARBA00004437"/>
    </source>
</evidence>
<sequence>MEEEDLNEFLKDIENDEIVVKRHKPKRSPNKNKSKNVNLVDSIKDQVSDGGINLDSEDMNFIEELIHSTDLDKENITDENKEGQFQIDSYNHVGLSPSPRSPVKSTDASKHCADIFIGPPSLLPGITISPLEPHFCKNLQCINCDHIVLRFPDRKWASNVDYLFLRNNYPNKVDSRLVPSPGFCAFCCQCTFKDTDKLERLGHFDSDWVCRGH</sequence>
<dbReference type="OrthoDB" id="259905at2759"/>
<comment type="subcellular location">
    <subcellularLocation>
        <location evidence="2">Cytoplasm</location>
    </subcellularLocation>
    <subcellularLocation>
        <location evidence="1">Photoreceptor inner segment</location>
    </subcellularLocation>
</comment>
<dbReference type="AlphaFoldDB" id="A2DWY6"/>
<comment type="function">
    <text evidence="4">May be involved in photoreceptor outer segment disk morphogenesis.</text>
</comment>
<dbReference type="PANTHER" id="PTHR33958">
    <property type="entry name" value="PROTEIN C8ORF37"/>
    <property type="match status" value="1"/>
</dbReference>
<name>A2DWY6_TRIV3</name>
<dbReference type="EMBL" id="DS113261">
    <property type="protein sequence ID" value="EAY15013.1"/>
    <property type="molecule type" value="Genomic_DNA"/>
</dbReference>
<reference evidence="6" key="1">
    <citation type="submission" date="2006-10" db="EMBL/GenBank/DDBJ databases">
        <authorList>
            <person name="Amadeo P."/>
            <person name="Zhao Q."/>
            <person name="Wortman J."/>
            <person name="Fraser-Liggett C."/>
            <person name="Carlton J."/>
        </authorList>
    </citation>
    <scope>NUCLEOTIDE SEQUENCE</scope>
    <source>
        <strain evidence="6">G3</strain>
    </source>
</reference>
<dbReference type="Pfam" id="PF14996">
    <property type="entry name" value="RMP"/>
    <property type="match status" value="1"/>
</dbReference>
<evidence type="ECO:0000256" key="2">
    <source>
        <dbReference type="ARBA" id="ARBA00004496"/>
    </source>
</evidence>
<gene>
    <name evidence="6" type="ORF">TVAG_019130</name>
</gene>
<evidence type="ECO:0000313" key="6">
    <source>
        <dbReference type="EMBL" id="EAY15013.1"/>
    </source>
</evidence>
<keyword evidence="7" id="KW-1185">Reference proteome</keyword>
<dbReference type="InterPro" id="IPR029239">
    <property type="entry name" value="CFAP418"/>
</dbReference>
<dbReference type="Proteomes" id="UP000001542">
    <property type="component" value="Unassembled WGS sequence"/>
</dbReference>
<dbReference type="eggNOG" id="ENOG502S1KM">
    <property type="taxonomic scope" value="Eukaryota"/>
</dbReference>
<evidence type="ECO:0000313" key="7">
    <source>
        <dbReference type="Proteomes" id="UP000001542"/>
    </source>
</evidence>
<organism evidence="6 7">
    <name type="scientific">Trichomonas vaginalis (strain ATCC PRA-98 / G3)</name>
    <dbReference type="NCBI Taxonomy" id="412133"/>
    <lineage>
        <taxon>Eukaryota</taxon>
        <taxon>Metamonada</taxon>
        <taxon>Parabasalia</taxon>
        <taxon>Trichomonadida</taxon>
        <taxon>Trichomonadidae</taxon>
        <taxon>Trichomonas</taxon>
    </lineage>
</organism>
<dbReference type="KEGG" id="tva:4773013"/>
<evidence type="ECO:0000256" key="4">
    <source>
        <dbReference type="ARBA" id="ARBA00024819"/>
    </source>
</evidence>
<accession>A2DWY6</accession>
<dbReference type="PANTHER" id="PTHR33958:SF1">
    <property type="entry name" value="CILIA- AND FLAGELLA-ASSOCIATED PROTEIN 418"/>
    <property type="match status" value="1"/>
</dbReference>
<evidence type="ECO:0000256" key="3">
    <source>
        <dbReference type="ARBA" id="ARBA00022490"/>
    </source>
</evidence>
<evidence type="ECO:0000256" key="5">
    <source>
        <dbReference type="ARBA" id="ARBA00026215"/>
    </source>
</evidence>
<keyword evidence="3" id="KW-0963">Cytoplasm</keyword>
<dbReference type="VEuPathDB" id="TrichDB:TVAG_019130"/>
<dbReference type="InParanoid" id="A2DWY6"/>